<evidence type="ECO:0000259" key="5">
    <source>
        <dbReference type="PROSITE" id="PS50931"/>
    </source>
</evidence>
<dbReference type="PANTHER" id="PTHR30537">
    <property type="entry name" value="HTH-TYPE TRANSCRIPTIONAL REGULATOR"/>
    <property type="match status" value="1"/>
</dbReference>
<dbReference type="SUPFAM" id="SSF46785">
    <property type="entry name" value="Winged helix' DNA-binding domain"/>
    <property type="match status" value="1"/>
</dbReference>
<evidence type="ECO:0000256" key="2">
    <source>
        <dbReference type="ARBA" id="ARBA00023015"/>
    </source>
</evidence>
<dbReference type="KEGG" id="cak:Caul_2385"/>
<evidence type="ECO:0000313" key="6">
    <source>
        <dbReference type="EMBL" id="ABZ71512.1"/>
    </source>
</evidence>
<dbReference type="Gene3D" id="3.40.190.290">
    <property type="match status" value="1"/>
</dbReference>
<dbReference type="OrthoDB" id="9796526at2"/>
<sequence length="289" mass="31589">MPPFEWSDLPIFLAIAREGTLGAAARRLGQSQPTMGRRLKALEIATGAALFQRTADGFVLTDEGQALLAHAERMETESLALMRTLSGRDAALEGSLRVSCSDWFGRVLLAPVLAELAQLHPGVVVETLTDPRIYSLARREADLVVRMVPFNEAEVIARRLVTISYGLYGRPDAAAAPIGEGEDHALVVMDTAFGGMPDVAWITRRLPRARIASRSNSREVQAQLCALGAGLAVLPRPLGDAAEGIERIELEEDPPSRIQWMGYHRDLRRLPRLRALADLLIARVPSLAY</sequence>
<dbReference type="STRING" id="366602.Caul_2385"/>
<dbReference type="GO" id="GO:0006351">
    <property type="term" value="P:DNA-templated transcription"/>
    <property type="evidence" value="ECO:0007669"/>
    <property type="project" value="TreeGrafter"/>
</dbReference>
<keyword evidence="2" id="KW-0805">Transcription regulation</keyword>
<reference evidence="6" key="1">
    <citation type="submission" date="2008-01" db="EMBL/GenBank/DDBJ databases">
        <title>Complete sequence of chromosome of Caulobacter sp. K31.</title>
        <authorList>
            <consortium name="US DOE Joint Genome Institute"/>
            <person name="Copeland A."/>
            <person name="Lucas S."/>
            <person name="Lapidus A."/>
            <person name="Barry K."/>
            <person name="Glavina del Rio T."/>
            <person name="Dalin E."/>
            <person name="Tice H."/>
            <person name="Pitluck S."/>
            <person name="Bruce D."/>
            <person name="Goodwin L."/>
            <person name="Thompson L.S."/>
            <person name="Brettin T."/>
            <person name="Detter J.C."/>
            <person name="Han C."/>
            <person name="Schmutz J."/>
            <person name="Larimer F."/>
            <person name="Land M."/>
            <person name="Hauser L."/>
            <person name="Kyrpides N."/>
            <person name="Kim E."/>
            <person name="Stephens C."/>
            <person name="Richardson P."/>
        </authorList>
    </citation>
    <scope>NUCLEOTIDE SEQUENCE [LARGE SCALE GENOMIC DNA]</scope>
    <source>
        <strain evidence="6">K31</strain>
    </source>
</reference>
<organism evidence="6">
    <name type="scientific">Caulobacter sp. (strain K31)</name>
    <dbReference type="NCBI Taxonomy" id="366602"/>
    <lineage>
        <taxon>Bacteria</taxon>
        <taxon>Pseudomonadati</taxon>
        <taxon>Pseudomonadota</taxon>
        <taxon>Alphaproteobacteria</taxon>
        <taxon>Caulobacterales</taxon>
        <taxon>Caulobacteraceae</taxon>
        <taxon>Caulobacter</taxon>
    </lineage>
</organism>
<dbReference type="PRINTS" id="PR00039">
    <property type="entry name" value="HTHLYSR"/>
</dbReference>
<dbReference type="GO" id="GO:0043565">
    <property type="term" value="F:sequence-specific DNA binding"/>
    <property type="evidence" value="ECO:0007669"/>
    <property type="project" value="TreeGrafter"/>
</dbReference>
<dbReference type="InterPro" id="IPR058163">
    <property type="entry name" value="LysR-type_TF_proteobact-type"/>
</dbReference>
<keyword evidence="4" id="KW-0804">Transcription</keyword>
<accession>B0SVP4</accession>
<dbReference type="InterPro" id="IPR036390">
    <property type="entry name" value="WH_DNA-bd_sf"/>
</dbReference>
<dbReference type="Pfam" id="PF00126">
    <property type="entry name" value="HTH_1"/>
    <property type="match status" value="1"/>
</dbReference>
<dbReference type="Pfam" id="PF03466">
    <property type="entry name" value="LysR_substrate"/>
    <property type="match status" value="1"/>
</dbReference>
<dbReference type="AlphaFoldDB" id="B0SVP4"/>
<dbReference type="PANTHER" id="PTHR30537:SF3">
    <property type="entry name" value="TRANSCRIPTIONAL REGULATORY PROTEIN"/>
    <property type="match status" value="1"/>
</dbReference>
<feature type="domain" description="HTH lysR-type" evidence="5">
    <location>
        <begin position="4"/>
        <end position="61"/>
    </location>
</feature>
<name>B0SVP4_CAUSK</name>
<proteinExistence type="inferred from homology"/>
<dbReference type="PROSITE" id="PS50931">
    <property type="entry name" value="HTH_LYSR"/>
    <property type="match status" value="1"/>
</dbReference>
<dbReference type="HOGENOM" id="CLU_039613_2_1_5"/>
<dbReference type="Gene3D" id="1.10.10.10">
    <property type="entry name" value="Winged helix-like DNA-binding domain superfamily/Winged helix DNA-binding domain"/>
    <property type="match status" value="1"/>
</dbReference>
<gene>
    <name evidence="6" type="ordered locus">Caul_2385</name>
</gene>
<dbReference type="InterPro" id="IPR005119">
    <property type="entry name" value="LysR_subst-bd"/>
</dbReference>
<evidence type="ECO:0000256" key="1">
    <source>
        <dbReference type="ARBA" id="ARBA00009437"/>
    </source>
</evidence>
<keyword evidence="3" id="KW-0238">DNA-binding</keyword>
<evidence type="ECO:0000256" key="3">
    <source>
        <dbReference type="ARBA" id="ARBA00023125"/>
    </source>
</evidence>
<comment type="similarity">
    <text evidence="1">Belongs to the LysR transcriptional regulatory family.</text>
</comment>
<protein>
    <submittedName>
        <fullName evidence="6">Transcriptional regulator, LysR family</fullName>
    </submittedName>
</protein>
<evidence type="ECO:0000256" key="4">
    <source>
        <dbReference type="ARBA" id="ARBA00023163"/>
    </source>
</evidence>
<dbReference type="EMBL" id="CP000927">
    <property type="protein sequence ID" value="ABZ71512.1"/>
    <property type="molecule type" value="Genomic_DNA"/>
</dbReference>
<dbReference type="InterPro" id="IPR036388">
    <property type="entry name" value="WH-like_DNA-bd_sf"/>
</dbReference>
<dbReference type="InterPro" id="IPR000847">
    <property type="entry name" value="LysR_HTH_N"/>
</dbReference>
<dbReference type="eggNOG" id="COG0583">
    <property type="taxonomic scope" value="Bacteria"/>
</dbReference>
<dbReference type="SUPFAM" id="SSF53850">
    <property type="entry name" value="Periplasmic binding protein-like II"/>
    <property type="match status" value="1"/>
</dbReference>
<dbReference type="GO" id="GO:0003700">
    <property type="term" value="F:DNA-binding transcription factor activity"/>
    <property type="evidence" value="ECO:0007669"/>
    <property type="project" value="InterPro"/>
</dbReference>